<dbReference type="RefSeq" id="WP_068810158.1">
    <property type="nucleotide sequence ID" value="NZ_BMIY01000010.1"/>
</dbReference>
<comment type="caution">
    <text evidence="2">The sequence shown here is derived from an EMBL/GenBank/DDBJ whole genome shotgun (WGS) entry which is preliminary data.</text>
</comment>
<protein>
    <submittedName>
        <fullName evidence="2">Uncharacterized protein</fullName>
    </submittedName>
</protein>
<name>A0A916VJC6_9GAMM</name>
<sequence>MLIKTPLRHVAIIATLVMGASSSMAQTPAEQNSVVPFWNAWVNNEDLTEQMMVQMLTMARIEVDAVNVYADYCEALGHWDMSQQNDVRGKLSQYDTAAAQFLAQYNPEELNDLLGDAQGFNVARDMVANITEQFSTDSEADEQSAAFCQSVSQGIAEMPQPNQIERSKEDFQ</sequence>
<evidence type="ECO:0000313" key="2">
    <source>
        <dbReference type="EMBL" id="GFZ80449.1"/>
    </source>
</evidence>
<gene>
    <name evidence="2" type="ORF">GCM10011403_24660</name>
</gene>
<keyword evidence="3" id="KW-1185">Reference proteome</keyword>
<reference evidence="2" key="2">
    <citation type="submission" date="2020-09" db="EMBL/GenBank/DDBJ databases">
        <authorList>
            <person name="Sun Q."/>
            <person name="Zhou Y."/>
        </authorList>
    </citation>
    <scope>NUCLEOTIDE SEQUENCE</scope>
    <source>
        <strain evidence="2">CGMCC 1.15425</strain>
    </source>
</reference>
<accession>A0A916VJC6</accession>
<dbReference type="AlphaFoldDB" id="A0A916VJC6"/>
<evidence type="ECO:0000256" key="1">
    <source>
        <dbReference type="SAM" id="SignalP"/>
    </source>
</evidence>
<keyword evidence="1" id="KW-0732">Signal</keyword>
<feature type="signal peptide" evidence="1">
    <location>
        <begin position="1"/>
        <end position="25"/>
    </location>
</feature>
<evidence type="ECO:0000313" key="3">
    <source>
        <dbReference type="Proteomes" id="UP000627715"/>
    </source>
</evidence>
<proteinExistence type="predicted"/>
<organism evidence="2 3">
    <name type="scientific">Pseudohongiella nitratireducens</name>
    <dbReference type="NCBI Taxonomy" id="1768907"/>
    <lineage>
        <taxon>Bacteria</taxon>
        <taxon>Pseudomonadati</taxon>
        <taxon>Pseudomonadota</taxon>
        <taxon>Gammaproteobacteria</taxon>
        <taxon>Pseudomonadales</taxon>
        <taxon>Pseudohongiellaceae</taxon>
        <taxon>Pseudohongiella</taxon>
    </lineage>
</organism>
<feature type="chain" id="PRO_5037617468" evidence="1">
    <location>
        <begin position="26"/>
        <end position="172"/>
    </location>
</feature>
<reference evidence="2" key="1">
    <citation type="journal article" date="2014" name="Int. J. Syst. Evol. Microbiol.">
        <title>Complete genome sequence of Corynebacterium casei LMG S-19264T (=DSM 44701T), isolated from a smear-ripened cheese.</title>
        <authorList>
            <consortium name="US DOE Joint Genome Institute (JGI-PGF)"/>
            <person name="Walter F."/>
            <person name="Albersmeier A."/>
            <person name="Kalinowski J."/>
            <person name="Ruckert C."/>
        </authorList>
    </citation>
    <scope>NUCLEOTIDE SEQUENCE</scope>
    <source>
        <strain evidence="2">CGMCC 1.15425</strain>
    </source>
</reference>
<dbReference type="Proteomes" id="UP000627715">
    <property type="component" value="Unassembled WGS sequence"/>
</dbReference>
<dbReference type="EMBL" id="BMIY01000010">
    <property type="protein sequence ID" value="GFZ80449.1"/>
    <property type="molecule type" value="Genomic_DNA"/>
</dbReference>